<keyword evidence="6" id="KW-1185">Reference proteome</keyword>
<dbReference type="CDD" id="cd03261">
    <property type="entry name" value="ABC_Org_Solvent_Resistant"/>
    <property type="match status" value="1"/>
</dbReference>
<evidence type="ECO:0000256" key="2">
    <source>
        <dbReference type="ARBA" id="ARBA00022741"/>
    </source>
</evidence>
<dbReference type="InterPro" id="IPR003593">
    <property type="entry name" value="AAA+_ATPase"/>
</dbReference>
<keyword evidence="1" id="KW-0813">Transport</keyword>
<comment type="caution">
    <text evidence="5">The sequence shown here is derived from an EMBL/GenBank/DDBJ whole genome shotgun (WGS) entry which is preliminary data.</text>
</comment>
<dbReference type="InterPro" id="IPR027417">
    <property type="entry name" value="P-loop_NTPase"/>
</dbReference>
<proteinExistence type="predicted"/>
<keyword evidence="2" id="KW-0547">Nucleotide-binding</keyword>
<dbReference type="Gene3D" id="3.40.50.300">
    <property type="entry name" value="P-loop containing nucleotide triphosphate hydrolases"/>
    <property type="match status" value="1"/>
</dbReference>
<dbReference type="PROSITE" id="PS00211">
    <property type="entry name" value="ABC_TRANSPORTER_1"/>
    <property type="match status" value="1"/>
</dbReference>
<name>A0AAE3NYM4_9BACT</name>
<dbReference type="GO" id="GO:0016887">
    <property type="term" value="F:ATP hydrolysis activity"/>
    <property type="evidence" value="ECO:0007669"/>
    <property type="project" value="InterPro"/>
</dbReference>
<evidence type="ECO:0000256" key="3">
    <source>
        <dbReference type="ARBA" id="ARBA00022840"/>
    </source>
</evidence>
<evidence type="ECO:0000313" key="6">
    <source>
        <dbReference type="Proteomes" id="UP001221302"/>
    </source>
</evidence>
<dbReference type="Pfam" id="PF00005">
    <property type="entry name" value="ABC_tran"/>
    <property type="match status" value="1"/>
</dbReference>
<dbReference type="InterPro" id="IPR017871">
    <property type="entry name" value="ABC_transporter-like_CS"/>
</dbReference>
<evidence type="ECO:0000256" key="1">
    <source>
        <dbReference type="ARBA" id="ARBA00022448"/>
    </source>
</evidence>
<accession>A0AAE3NYM4</accession>
<dbReference type="EMBL" id="JARGDL010000003">
    <property type="protein sequence ID" value="MDF1611142.1"/>
    <property type="molecule type" value="Genomic_DNA"/>
</dbReference>
<dbReference type="PANTHER" id="PTHR43023">
    <property type="entry name" value="PROTEIN TRIGALACTOSYLDIACYLGLYCEROL 3, CHLOROPLASTIC"/>
    <property type="match status" value="1"/>
</dbReference>
<gene>
    <name evidence="5" type="ORF">P0M35_03200</name>
</gene>
<dbReference type="SMART" id="SM00382">
    <property type="entry name" value="AAA"/>
    <property type="match status" value="1"/>
</dbReference>
<dbReference type="PANTHER" id="PTHR43023:SF6">
    <property type="entry name" value="INTERMEMBRANE PHOSPHOLIPID TRANSPORT SYSTEM ATP-BINDING PROTEIN MLAF"/>
    <property type="match status" value="1"/>
</dbReference>
<protein>
    <submittedName>
        <fullName evidence="5">ABC transporter ATP-binding protein</fullName>
    </submittedName>
</protein>
<feature type="domain" description="ABC transporter" evidence="4">
    <location>
        <begin position="7"/>
        <end position="244"/>
    </location>
</feature>
<organism evidence="5 6">
    <name type="scientific">Stygiobacter electus</name>
    <dbReference type="NCBI Taxonomy" id="3032292"/>
    <lineage>
        <taxon>Bacteria</taxon>
        <taxon>Pseudomonadati</taxon>
        <taxon>Ignavibacteriota</taxon>
        <taxon>Ignavibacteria</taxon>
        <taxon>Ignavibacteriales</taxon>
        <taxon>Melioribacteraceae</taxon>
        <taxon>Stygiobacter</taxon>
    </lineage>
</organism>
<evidence type="ECO:0000313" key="5">
    <source>
        <dbReference type="EMBL" id="MDF1611142.1"/>
    </source>
</evidence>
<evidence type="ECO:0000259" key="4">
    <source>
        <dbReference type="PROSITE" id="PS50893"/>
    </source>
</evidence>
<sequence>MADTRIVEIKNLTKRFESHTILDNITLDVHRGENLVVFGRSGQGKSVLLKCIIGLMPFDSGKILINNKDISKLTIKELNEIRKNIGFLFQGAALYDSMTVRENLEFPLKKIFPNISQREIDDKVKNTLELVSLEEAIDKMPSELSGGMKKRIGLARSIITDPELMLYDEPTTGLDPITTKEISELIINLQKKLNMTSIAVTHDLICAEIIADRAIFLKDSKIAYEGKLDELTSSSDPFLRNFFSHEIVKE</sequence>
<dbReference type="SUPFAM" id="SSF52540">
    <property type="entry name" value="P-loop containing nucleoside triphosphate hydrolases"/>
    <property type="match status" value="1"/>
</dbReference>
<dbReference type="RefSeq" id="WP_321534909.1">
    <property type="nucleotide sequence ID" value="NZ_JARGDL010000003.1"/>
</dbReference>
<dbReference type="Proteomes" id="UP001221302">
    <property type="component" value="Unassembled WGS sequence"/>
</dbReference>
<dbReference type="PROSITE" id="PS50893">
    <property type="entry name" value="ABC_TRANSPORTER_2"/>
    <property type="match status" value="1"/>
</dbReference>
<reference evidence="5" key="1">
    <citation type="submission" date="2023-03" db="EMBL/GenBank/DDBJ databases">
        <title>Stygiobacter electus gen. nov., sp. nov., facultatively anaerobic thermotolerant bacterium of the class Ignavibacteria from a well of Yessentuki mineral water deposit.</title>
        <authorList>
            <person name="Podosokorskaya O.A."/>
            <person name="Elcheninov A.G."/>
            <person name="Petrova N.F."/>
            <person name="Zavarzina D.G."/>
            <person name="Kublanov I.V."/>
            <person name="Merkel A.Y."/>
        </authorList>
    </citation>
    <scope>NUCLEOTIDE SEQUENCE</scope>
    <source>
        <strain evidence="5">09-Me</strain>
    </source>
</reference>
<dbReference type="AlphaFoldDB" id="A0AAE3NYM4"/>
<keyword evidence="3 5" id="KW-0067">ATP-binding</keyword>
<dbReference type="InterPro" id="IPR003439">
    <property type="entry name" value="ABC_transporter-like_ATP-bd"/>
</dbReference>
<dbReference type="GO" id="GO:0005524">
    <property type="term" value="F:ATP binding"/>
    <property type="evidence" value="ECO:0007669"/>
    <property type="project" value="UniProtKB-KW"/>
</dbReference>